<dbReference type="Gene3D" id="1.10.1790.10">
    <property type="entry name" value="PRD domain"/>
    <property type="match status" value="2"/>
</dbReference>
<dbReference type="EMBL" id="JBHTKK010000002">
    <property type="protein sequence ID" value="MFD1064870.1"/>
    <property type="molecule type" value="Genomic_DNA"/>
</dbReference>
<dbReference type="Gene3D" id="3.40.50.2300">
    <property type="match status" value="1"/>
</dbReference>
<dbReference type="Pfam" id="PF00874">
    <property type="entry name" value="PRD"/>
    <property type="match status" value="2"/>
</dbReference>
<dbReference type="InterPro" id="IPR002178">
    <property type="entry name" value="PTS_EIIA_type-2_dom"/>
</dbReference>
<reference evidence="6" key="1">
    <citation type="journal article" date="2019" name="Int. J. Syst. Evol. Microbiol.">
        <title>The Global Catalogue of Microorganisms (GCM) 10K type strain sequencing project: providing services to taxonomists for standard genome sequencing and annotation.</title>
        <authorList>
            <consortium name="The Broad Institute Genomics Platform"/>
            <consortium name="The Broad Institute Genome Sequencing Center for Infectious Disease"/>
            <person name="Wu L."/>
            <person name="Ma J."/>
        </authorList>
    </citation>
    <scope>NUCLEOTIDE SEQUENCE [LARGE SCALE GENOMIC DNA]</scope>
    <source>
        <strain evidence="6">CCUG 56608</strain>
    </source>
</reference>
<proteinExistence type="predicted"/>
<evidence type="ECO:0000259" key="4">
    <source>
        <dbReference type="PROSITE" id="PS51372"/>
    </source>
</evidence>
<dbReference type="PANTHER" id="PTHR30185">
    <property type="entry name" value="CRYPTIC BETA-GLUCOSIDE BGL OPERON ANTITERMINATOR"/>
    <property type="match status" value="1"/>
</dbReference>
<dbReference type="SUPFAM" id="SSF55804">
    <property type="entry name" value="Phoshotransferase/anion transport protein"/>
    <property type="match status" value="1"/>
</dbReference>
<evidence type="ECO:0000313" key="6">
    <source>
        <dbReference type="Proteomes" id="UP001597041"/>
    </source>
</evidence>
<feature type="domain" description="PRD" evidence="4">
    <location>
        <begin position="177"/>
        <end position="281"/>
    </location>
</feature>
<sequence length="635" mass="74570">MRIANLVRIIYNNKQPVSKSSLVEMMELSERSIRKIIHDSNDVGKKNGFHIELIRGKGYILHITNKKLFEQFYTESNVYGDVYNREQRINMIIAYLLQENDYVTIESIAETMEISRNTIVKDLNLIQERLQTFDLQLERKPHYGIRVNGYEGNYRRAFSTFVLGEYYLLPASDFNEFRKSFNFREVRSVLNDALEETNLTINAVALDNLVRHVRILVFRSLRHNFLSSDQELQIETEKVYCQVATKINDWIYQKYDIQLPESEVQFLAAHISGKTSIEKLGQMEKEKFSHQLKYILQKLDDEFLTDFTSDSVLVNDLLLHMLPLMKRLYYKMQLENPLIEEIYSKYANVFVIAFRFSELVEKEYGFVLSRDEAGYVAIHFAAHLERRKSMSLEKYRRIVVICETGGGSSELLRLKLESVFPRAFIMATTTDNLNRFRGQLPELFLSTIPMEDNFQGVPIIHIKHFLDDEEMRRIKEVISYEINSQTKQQSIPLVKELFKEELFLRTSTQNYLDILRSCAKDIVKKGYAAEGFINSVLEREKKFTTVYKNGVAGPHAMKLDAIKDCVSVIILEEPIEWQNKRIEIIFLINLKPGHLFLHREISRLMLQLIENVTLRKRLMQAKDYRAFMSEIEVLL</sequence>
<keyword evidence="1" id="KW-0808">Transferase</keyword>
<accession>A0ABW3NEM1</accession>
<dbReference type="InterPro" id="IPR036095">
    <property type="entry name" value="PTS_EIIB-like_sf"/>
</dbReference>
<name>A0ABW3NEM1_9BACI</name>
<evidence type="ECO:0000259" key="3">
    <source>
        <dbReference type="PROSITE" id="PS51094"/>
    </source>
</evidence>
<dbReference type="Gene3D" id="1.10.10.10">
    <property type="entry name" value="Winged helix-like DNA-binding domain superfamily/Winged helix DNA-binding domain"/>
    <property type="match status" value="2"/>
</dbReference>
<feature type="domain" description="PRD" evidence="4">
    <location>
        <begin position="283"/>
        <end position="390"/>
    </location>
</feature>
<dbReference type="InterPro" id="IPR036634">
    <property type="entry name" value="PRD_sf"/>
</dbReference>
<dbReference type="RefSeq" id="WP_379590370.1">
    <property type="nucleotide sequence ID" value="NZ_JBHTKK010000002.1"/>
</dbReference>
<dbReference type="InterPro" id="IPR013196">
    <property type="entry name" value="HTH_11"/>
</dbReference>
<keyword evidence="6" id="KW-1185">Reference proteome</keyword>
<evidence type="ECO:0000313" key="5">
    <source>
        <dbReference type="EMBL" id="MFD1064870.1"/>
    </source>
</evidence>
<dbReference type="InterPro" id="IPR036390">
    <property type="entry name" value="WH_DNA-bd_sf"/>
</dbReference>
<dbReference type="CDD" id="cd05568">
    <property type="entry name" value="PTS_IIB_bgl_like"/>
    <property type="match status" value="1"/>
</dbReference>
<gene>
    <name evidence="5" type="ORF">ACFQ19_02420</name>
</gene>
<keyword evidence="2" id="KW-0677">Repeat</keyword>
<dbReference type="SUPFAM" id="SSF46785">
    <property type="entry name" value="Winged helix' DNA-binding domain"/>
    <property type="match status" value="1"/>
</dbReference>
<dbReference type="PROSITE" id="PS51094">
    <property type="entry name" value="PTS_EIIA_TYPE_2"/>
    <property type="match status" value="1"/>
</dbReference>
<dbReference type="Pfam" id="PF00359">
    <property type="entry name" value="PTS_EIIA_2"/>
    <property type="match status" value="1"/>
</dbReference>
<dbReference type="Gene3D" id="3.40.930.10">
    <property type="entry name" value="Mannitol-specific EII, Chain A"/>
    <property type="match status" value="1"/>
</dbReference>
<dbReference type="SUPFAM" id="SSF52794">
    <property type="entry name" value="PTS system IIB component-like"/>
    <property type="match status" value="1"/>
</dbReference>
<feature type="domain" description="PTS EIIA type-2" evidence="3">
    <location>
        <begin position="495"/>
        <end position="635"/>
    </location>
</feature>
<protein>
    <submittedName>
        <fullName evidence="5">BglG family transcription antiterminator</fullName>
    </submittedName>
</protein>
<evidence type="ECO:0000256" key="2">
    <source>
        <dbReference type="ARBA" id="ARBA00022737"/>
    </source>
</evidence>
<dbReference type="SUPFAM" id="SSF63520">
    <property type="entry name" value="PTS-regulatory domain, PRD"/>
    <property type="match status" value="2"/>
</dbReference>
<dbReference type="InterPro" id="IPR050661">
    <property type="entry name" value="BglG_antiterminators"/>
</dbReference>
<dbReference type="InterPro" id="IPR036388">
    <property type="entry name" value="WH-like_DNA-bd_sf"/>
</dbReference>
<dbReference type="InterPro" id="IPR011608">
    <property type="entry name" value="PRD"/>
</dbReference>
<dbReference type="PROSITE" id="PS51372">
    <property type="entry name" value="PRD_2"/>
    <property type="match status" value="2"/>
</dbReference>
<dbReference type="Pfam" id="PF08279">
    <property type="entry name" value="HTH_11"/>
    <property type="match status" value="1"/>
</dbReference>
<dbReference type="PANTHER" id="PTHR30185:SF13">
    <property type="entry name" value="LICABCH OPERON REGULATOR-RELATED"/>
    <property type="match status" value="1"/>
</dbReference>
<dbReference type="Proteomes" id="UP001597041">
    <property type="component" value="Unassembled WGS sequence"/>
</dbReference>
<dbReference type="InterPro" id="IPR016152">
    <property type="entry name" value="PTrfase/Anion_transptr"/>
</dbReference>
<comment type="caution">
    <text evidence="5">The sequence shown here is derived from an EMBL/GenBank/DDBJ whole genome shotgun (WGS) entry which is preliminary data.</text>
</comment>
<organism evidence="5 6">
    <name type="scientific">Oceanobacillus locisalsi</name>
    <dbReference type="NCBI Taxonomy" id="546107"/>
    <lineage>
        <taxon>Bacteria</taxon>
        <taxon>Bacillati</taxon>
        <taxon>Bacillota</taxon>
        <taxon>Bacilli</taxon>
        <taxon>Bacillales</taxon>
        <taxon>Bacillaceae</taxon>
        <taxon>Oceanobacillus</taxon>
    </lineage>
</organism>
<evidence type="ECO:0000256" key="1">
    <source>
        <dbReference type="ARBA" id="ARBA00022679"/>
    </source>
</evidence>